<proteinExistence type="predicted"/>
<feature type="transmembrane region" description="Helical" evidence="2">
    <location>
        <begin position="24"/>
        <end position="41"/>
    </location>
</feature>
<protein>
    <recommendedName>
        <fullName evidence="5">PrgI family protein</fullName>
    </recommendedName>
</protein>
<evidence type="ECO:0008006" key="5">
    <source>
        <dbReference type="Google" id="ProtNLM"/>
    </source>
</evidence>
<evidence type="ECO:0000256" key="1">
    <source>
        <dbReference type="SAM" id="MobiDB-lite"/>
    </source>
</evidence>
<comment type="caution">
    <text evidence="3">The sequence shown here is derived from an EMBL/GenBank/DDBJ whole genome shotgun (WGS) entry which is preliminary data.</text>
</comment>
<keyword evidence="2" id="KW-1133">Transmembrane helix</keyword>
<feature type="compositionally biased region" description="Basic and acidic residues" evidence="1">
    <location>
        <begin position="152"/>
        <end position="161"/>
    </location>
</feature>
<feature type="transmembrane region" description="Helical" evidence="2">
    <location>
        <begin position="47"/>
        <end position="66"/>
    </location>
</feature>
<feature type="region of interest" description="Disordered" evidence="1">
    <location>
        <begin position="130"/>
        <end position="175"/>
    </location>
</feature>
<evidence type="ECO:0000313" key="4">
    <source>
        <dbReference type="Proteomes" id="UP000230731"/>
    </source>
</evidence>
<name>A0A2M6X090_9BACT</name>
<sequence length="175" mass="18608">MRFQVPQFVDIEDRIIGPLTLKQFGVYAIGGMVMVIVYPVVNVAGLVAVAIPVLGLVVLFAHVRIAGQSFAATVIHGVRFFTGPRLYLWRRGGSRRLPASGPEYLALEGQAERGPSALALIAQALTTEGGVVTEDKDDPIAPASEAGAGQSELRRQQEARRRASVAEVTKGEGGT</sequence>
<keyword evidence="2" id="KW-0812">Transmembrane</keyword>
<organism evidence="3 4">
    <name type="scientific">Candidatus Andersenbacteria bacterium CG10_big_fil_rev_8_21_14_0_10_54_11</name>
    <dbReference type="NCBI Taxonomy" id="1974485"/>
    <lineage>
        <taxon>Bacteria</taxon>
        <taxon>Candidatus Anderseniibacteriota</taxon>
    </lineage>
</organism>
<accession>A0A2M6X090</accession>
<dbReference type="Proteomes" id="UP000230731">
    <property type="component" value="Unassembled WGS sequence"/>
</dbReference>
<evidence type="ECO:0000256" key="2">
    <source>
        <dbReference type="SAM" id="Phobius"/>
    </source>
</evidence>
<reference evidence="4" key="1">
    <citation type="submission" date="2017-09" db="EMBL/GenBank/DDBJ databases">
        <title>Depth-based differentiation of microbial function through sediment-hosted aquifers and enrichment of novel symbionts in the deep terrestrial subsurface.</title>
        <authorList>
            <person name="Probst A.J."/>
            <person name="Ladd B."/>
            <person name="Jarett J.K."/>
            <person name="Geller-Mcgrath D.E."/>
            <person name="Sieber C.M.K."/>
            <person name="Emerson J.B."/>
            <person name="Anantharaman K."/>
            <person name="Thomas B.C."/>
            <person name="Malmstrom R."/>
            <person name="Stieglmeier M."/>
            <person name="Klingl A."/>
            <person name="Woyke T."/>
            <person name="Ryan C.M."/>
            <person name="Banfield J.F."/>
        </authorList>
    </citation>
    <scope>NUCLEOTIDE SEQUENCE [LARGE SCALE GENOMIC DNA]</scope>
</reference>
<dbReference type="AlphaFoldDB" id="A0A2M6X090"/>
<evidence type="ECO:0000313" key="3">
    <source>
        <dbReference type="EMBL" id="PIT98428.1"/>
    </source>
</evidence>
<gene>
    <name evidence="3" type="ORF">COT71_00865</name>
</gene>
<dbReference type="EMBL" id="PEZP01000008">
    <property type="protein sequence ID" value="PIT98428.1"/>
    <property type="molecule type" value="Genomic_DNA"/>
</dbReference>
<keyword evidence="2" id="KW-0472">Membrane</keyword>